<dbReference type="Gene3D" id="4.10.1110.10">
    <property type="entry name" value="AN1-like Zinc finger"/>
    <property type="match status" value="1"/>
</dbReference>
<evidence type="ECO:0000256" key="2">
    <source>
        <dbReference type="ARBA" id="ARBA00022771"/>
    </source>
</evidence>
<dbReference type="RefSeq" id="XP_066829654.1">
    <property type="nucleotide sequence ID" value="XM_066972746.1"/>
</dbReference>
<evidence type="ECO:0000256" key="1">
    <source>
        <dbReference type="ARBA" id="ARBA00022723"/>
    </source>
</evidence>
<organism evidence="6 7">
    <name type="scientific">Lodderomyces beijingensis</name>
    <dbReference type="NCBI Taxonomy" id="1775926"/>
    <lineage>
        <taxon>Eukaryota</taxon>
        <taxon>Fungi</taxon>
        <taxon>Dikarya</taxon>
        <taxon>Ascomycota</taxon>
        <taxon>Saccharomycotina</taxon>
        <taxon>Pichiomycetes</taxon>
        <taxon>Debaryomycetaceae</taxon>
        <taxon>Candida/Lodderomyces clade</taxon>
        <taxon>Lodderomyces</taxon>
    </lineage>
</organism>
<dbReference type="PANTHER" id="PTHR14677:SF40">
    <property type="entry name" value="CDC48-ASSOCIATED UBIQUITIN-LIKE_ZINC FINGER PROTEIN 1"/>
    <property type="match status" value="1"/>
</dbReference>
<evidence type="ECO:0000256" key="3">
    <source>
        <dbReference type="ARBA" id="ARBA00022833"/>
    </source>
</evidence>
<sequence>MSSVANLFIDKKQRPSKDQGIMDIGRNCSYCNQLDFLPFTCEFCKKTFCSQHRTLEQHKCPHKDKFFIPPSSKTGTSIPQSSSTVSAKSLFPDRDADRRLIDSKLKQAQPTTIKETQFRVGDVAGSNAFQKFQKFLSIQKSKKSSGGGNNSFSSIFKKPKPASPFADLAKLKKEAKGDAKIAAADRIYVWCIYMEDPGATNVENDKRAVFVSKNWVVGRSLDSIAETLRISNINNATTKVEEKLHIFKDDDDQPTIIQNSQKSSALKNGEVIYLVRGVI</sequence>
<dbReference type="SUPFAM" id="SSF118310">
    <property type="entry name" value="AN1-like Zinc finger"/>
    <property type="match status" value="1"/>
</dbReference>
<dbReference type="PANTHER" id="PTHR14677">
    <property type="entry name" value="ARSENITE INDUCUBLE RNA ASSOCIATED PROTEIN AIP-1-RELATED"/>
    <property type="match status" value="1"/>
</dbReference>
<dbReference type="Proteomes" id="UP001497383">
    <property type="component" value="Chromosome 3"/>
</dbReference>
<evidence type="ECO:0000313" key="7">
    <source>
        <dbReference type="Proteomes" id="UP001497383"/>
    </source>
</evidence>
<reference evidence="6 7" key="1">
    <citation type="submission" date="2024-03" db="EMBL/GenBank/DDBJ databases">
        <authorList>
            <person name="Brejova B."/>
        </authorList>
    </citation>
    <scope>NUCLEOTIDE SEQUENCE [LARGE SCALE GENOMIC DNA]</scope>
    <source>
        <strain evidence="6 7">CBS 14171</strain>
    </source>
</reference>
<dbReference type="InterPro" id="IPR000058">
    <property type="entry name" value="Znf_AN1"/>
</dbReference>
<dbReference type="EMBL" id="OZ022407">
    <property type="protein sequence ID" value="CAK9438492.1"/>
    <property type="molecule type" value="Genomic_DNA"/>
</dbReference>
<proteinExistence type="predicted"/>
<dbReference type="Pfam" id="PF25327">
    <property type="entry name" value="UBL_ZFAND1"/>
    <property type="match status" value="1"/>
</dbReference>
<feature type="domain" description="AN1-type" evidence="5">
    <location>
        <begin position="22"/>
        <end position="68"/>
    </location>
</feature>
<gene>
    <name evidence="6" type="ORF">LODBEIA_P27160</name>
</gene>
<dbReference type="InterPro" id="IPR057358">
    <property type="entry name" value="UBL_ZFAND1-like"/>
</dbReference>
<evidence type="ECO:0000313" key="6">
    <source>
        <dbReference type="EMBL" id="CAK9438492.1"/>
    </source>
</evidence>
<evidence type="ECO:0000256" key="4">
    <source>
        <dbReference type="PROSITE-ProRule" id="PRU00449"/>
    </source>
</evidence>
<keyword evidence="3" id="KW-0862">Zinc</keyword>
<dbReference type="PROSITE" id="PS51039">
    <property type="entry name" value="ZF_AN1"/>
    <property type="match status" value="1"/>
</dbReference>
<protein>
    <recommendedName>
        <fullName evidence="5">AN1-type domain-containing protein</fullName>
    </recommendedName>
</protein>
<dbReference type="InterPro" id="IPR035896">
    <property type="entry name" value="AN1-like_Znf"/>
</dbReference>
<evidence type="ECO:0000259" key="5">
    <source>
        <dbReference type="PROSITE" id="PS51039"/>
    </source>
</evidence>
<keyword evidence="2 4" id="KW-0863">Zinc-finger</keyword>
<keyword evidence="1" id="KW-0479">Metal-binding</keyword>
<dbReference type="SMART" id="SM00154">
    <property type="entry name" value="ZnF_AN1"/>
    <property type="match status" value="1"/>
</dbReference>
<accession>A0ABP0ZQL1</accession>
<dbReference type="Pfam" id="PF01428">
    <property type="entry name" value="zf-AN1"/>
    <property type="match status" value="1"/>
</dbReference>
<name>A0ABP0ZQL1_9ASCO</name>
<keyword evidence="7" id="KW-1185">Reference proteome</keyword>
<dbReference type="GeneID" id="92207912"/>